<gene>
    <name evidence="1" type="ORF">J5837_12070</name>
</gene>
<dbReference type="EMBL" id="JAGKTC010000002">
    <property type="protein sequence ID" value="MBP3985142.1"/>
    <property type="molecule type" value="Genomic_DNA"/>
</dbReference>
<proteinExistence type="predicted"/>
<keyword evidence="2" id="KW-1185">Reference proteome</keyword>
<dbReference type="AlphaFoldDB" id="A0A941AVL2"/>
<accession>A0A941AVL2</accession>
<reference evidence="1" key="1">
    <citation type="journal article" date="2016" name="Int. J. Syst. Evol. Microbiol.">
        <title>Pseudoxanthomonas helianthi sp. nov., isolated from roots of Jerusalem artichoke (Helianthus tuberosus).</title>
        <authorList>
            <person name="Kittiwongwattana C."/>
            <person name="Thawai C."/>
        </authorList>
    </citation>
    <scope>NUCLEOTIDE SEQUENCE</scope>
    <source>
        <strain evidence="1">110414</strain>
    </source>
</reference>
<evidence type="ECO:0000313" key="2">
    <source>
        <dbReference type="Proteomes" id="UP000673447"/>
    </source>
</evidence>
<reference evidence="1" key="2">
    <citation type="submission" date="2021-03" db="EMBL/GenBank/DDBJ databases">
        <authorList>
            <person name="Cao W."/>
        </authorList>
    </citation>
    <scope>NUCLEOTIDE SEQUENCE</scope>
    <source>
        <strain evidence="1">110414</strain>
    </source>
</reference>
<organism evidence="1 2">
    <name type="scientific">Pseudoxanthomonas helianthi</name>
    <dbReference type="NCBI Taxonomy" id="1453541"/>
    <lineage>
        <taxon>Bacteria</taxon>
        <taxon>Pseudomonadati</taxon>
        <taxon>Pseudomonadota</taxon>
        <taxon>Gammaproteobacteria</taxon>
        <taxon>Lysobacterales</taxon>
        <taxon>Lysobacteraceae</taxon>
        <taxon>Pseudoxanthomonas</taxon>
    </lineage>
</organism>
<evidence type="ECO:0000313" key="1">
    <source>
        <dbReference type="EMBL" id="MBP3985142.1"/>
    </source>
</evidence>
<name>A0A941AVL2_9GAMM</name>
<sequence length="122" mass="13148">MSTPRPGSAGATRVCPHCKVTILETAAVCPSCKHHLRFDESAASRRISPVVTPLQVEGTVQHPPDGGPWEYTVVVVVRNDAGKEIARQVVGVGALQPGEQRSFSLAVEVVQRDDLGGRFRKH</sequence>
<dbReference type="RefSeq" id="WP_210536974.1">
    <property type="nucleotide sequence ID" value="NZ_JAGKTC010000002.1"/>
</dbReference>
<dbReference type="Proteomes" id="UP000673447">
    <property type="component" value="Unassembled WGS sequence"/>
</dbReference>
<comment type="caution">
    <text evidence="1">The sequence shown here is derived from an EMBL/GenBank/DDBJ whole genome shotgun (WGS) entry which is preliminary data.</text>
</comment>
<protein>
    <submittedName>
        <fullName evidence="1">Uncharacterized protein</fullName>
    </submittedName>
</protein>